<dbReference type="RefSeq" id="WP_344303087.1">
    <property type="nucleotide sequence ID" value="NZ_BAAAQQ010000007.1"/>
</dbReference>
<dbReference type="EMBL" id="BAAAQQ010000007">
    <property type="protein sequence ID" value="GAA2121220.1"/>
    <property type="molecule type" value="Genomic_DNA"/>
</dbReference>
<gene>
    <name evidence="1" type="ORF">GCM10009843_15290</name>
</gene>
<dbReference type="Proteomes" id="UP001500575">
    <property type="component" value="Unassembled WGS sequence"/>
</dbReference>
<comment type="caution">
    <text evidence="1">The sequence shown here is derived from an EMBL/GenBank/DDBJ whole genome shotgun (WGS) entry which is preliminary data.</text>
</comment>
<sequence length="54" mass="5711">MPPNAAVADAPPTPTLVNIAEDLIEYFALAARTDRGARAVRTGRHRAPELAQSA</sequence>
<reference evidence="1 2" key="1">
    <citation type="journal article" date="2019" name="Int. J. Syst. Evol. Microbiol.">
        <title>The Global Catalogue of Microorganisms (GCM) 10K type strain sequencing project: providing services to taxonomists for standard genome sequencing and annotation.</title>
        <authorList>
            <consortium name="The Broad Institute Genomics Platform"/>
            <consortium name="The Broad Institute Genome Sequencing Center for Infectious Disease"/>
            <person name="Wu L."/>
            <person name="Ma J."/>
        </authorList>
    </citation>
    <scope>NUCLEOTIDE SEQUENCE [LARGE SCALE GENOMIC DNA]</scope>
    <source>
        <strain evidence="1 2">JCM 16021</strain>
    </source>
</reference>
<keyword evidence="2" id="KW-1185">Reference proteome</keyword>
<evidence type="ECO:0000313" key="1">
    <source>
        <dbReference type="EMBL" id="GAA2121220.1"/>
    </source>
</evidence>
<proteinExistence type="predicted"/>
<protein>
    <submittedName>
        <fullName evidence="1">Uncharacterized protein</fullName>
    </submittedName>
</protein>
<evidence type="ECO:0000313" key="2">
    <source>
        <dbReference type="Proteomes" id="UP001500575"/>
    </source>
</evidence>
<accession>A0ABN2Y4M4</accession>
<name>A0ABN2Y4M4_9ACTN</name>
<organism evidence="1 2">
    <name type="scientific">Nocardioides bigeumensis</name>
    <dbReference type="NCBI Taxonomy" id="433657"/>
    <lineage>
        <taxon>Bacteria</taxon>
        <taxon>Bacillati</taxon>
        <taxon>Actinomycetota</taxon>
        <taxon>Actinomycetes</taxon>
        <taxon>Propionibacteriales</taxon>
        <taxon>Nocardioidaceae</taxon>
        <taxon>Nocardioides</taxon>
    </lineage>
</organism>